<feature type="compositionally biased region" description="Gly residues" evidence="1">
    <location>
        <begin position="34"/>
        <end position="51"/>
    </location>
</feature>
<comment type="caution">
    <text evidence="3">The sequence shown here is derived from an EMBL/GenBank/DDBJ whole genome shotgun (WGS) entry which is preliminary data.</text>
</comment>
<evidence type="ECO:0008006" key="5">
    <source>
        <dbReference type="Google" id="ProtNLM"/>
    </source>
</evidence>
<organism evidence="3 4">
    <name type="scientific">Aliirhizobium smilacinae</name>
    <dbReference type="NCBI Taxonomy" id="1395944"/>
    <lineage>
        <taxon>Bacteria</taxon>
        <taxon>Pseudomonadati</taxon>
        <taxon>Pseudomonadota</taxon>
        <taxon>Alphaproteobacteria</taxon>
        <taxon>Hyphomicrobiales</taxon>
        <taxon>Rhizobiaceae</taxon>
        <taxon>Aliirhizobium</taxon>
    </lineage>
</organism>
<evidence type="ECO:0000313" key="4">
    <source>
        <dbReference type="Proteomes" id="UP000311605"/>
    </source>
</evidence>
<feature type="compositionally biased region" description="Basic and acidic residues" evidence="1">
    <location>
        <begin position="89"/>
        <end position="99"/>
    </location>
</feature>
<dbReference type="EMBL" id="VDMN01000002">
    <property type="protein sequence ID" value="TNM63383.1"/>
    <property type="molecule type" value="Genomic_DNA"/>
</dbReference>
<name>A0A5C4XIU6_9HYPH</name>
<evidence type="ECO:0000256" key="1">
    <source>
        <dbReference type="SAM" id="MobiDB-lite"/>
    </source>
</evidence>
<feature type="signal peptide" evidence="2">
    <location>
        <begin position="1"/>
        <end position="20"/>
    </location>
</feature>
<dbReference type="RefSeq" id="WP_139676296.1">
    <property type="nucleotide sequence ID" value="NZ_VDMN01000002.1"/>
</dbReference>
<proteinExistence type="predicted"/>
<dbReference type="AlphaFoldDB" id="A0A5C4XIU6"/>
<protein>
    <recommendedName>
        <fullName evidence="5">PepSY domain-containing protein</fullName>
    </recommendedName>
</protein>
<sequence length="164" mass="17022">MGSNRRMLIILMFSAFVTVAATPLSFVYAKDGDGSGGGSDGGGSGHGGGDDGGGDNHGGRDGSDNDHGTRGSGDGDRGEAGGSSGTRPGRADYERARDAVRDGQIMPLKSILQKIDVERYGRIIDIRLGRSQSQDIYQVKLRDGGGVIRNLKVDARTGAVLGRN</sequence>
<dbReference type="Proteomes" id="UP000311605">
    <property type="component" value="Unassembled WGS sequence"/>
</dbReference>
<reference evidence="3 4" key="1">
    <citation type="submission" date="2019-06" db="EMBL/GenBank/DDBJ databases">
        <title>The draft genome of Rhizobium smilacinae PTYR-5.</title>
        <authorList>
            <person name="Liu L."/>
            <person name="Li L."/>
            <person name="Zhang X."/>
        </authorList>
    </citation>
    <scope>NUCLEOTIDE SEQUENCE [LARGE SCALE GENOMIC DNA]</scope>
    <source>
        <strain evidence="3 4">PTYR-5</strain>
    </source>
</reference>
<keyword evidence="2" id="KW-0732">Signal</keyword>
<accession>A0A5C4XIU6</accession>
<keyword evidence="4" id="KW-1185">Reference proteome</keyword>
<evidence type="ECO:0000256" key="2">
    <source>
        <dbReference type="SAM" id="SignalP"/>
    </source>
</evidence>
<feature type="chain" id="PRO_5023007527" description="PepSY domain-containing protein" evidence="2">
    <location>
        <begin position="21"/>
        <end position="164"/>
    </location>
</feature>
<gene>
    <name evidence="3" type="ORF">FHP24_11225</name>
</gene>
<evidence type="ECO:0000313" key="3">
    <source>
        <dbReference type="EMBL" id="TNM63383.1"/>
    </source>
</evidence>
<feature type="compositionally biased region" description="Basic and acidic residues" evidence="1">
    <location>
        <begin position="57"/>
        <end position="79"/>
    </location>
</feature>
<dbReference type="OrthoDB" id="8282977at2"/>
<feature type="region of interest" description="Disordered" evidence="1">
    <location>
        <begin position="33"/>
        <end position="99"/>
    </location>
</feature>